<gene>
    <name evidence="2" type="ORF">ALQ84_04913</name>
</gene>
<dbReference type="Proteomes" id="UP000278587">
    <property type="component" value="Unassembled WGS sequence"/>
</dbReference>
<dbReference type="EMBL" id="RBOC01000150">
    <property type="protein sequence ID" value="RMM06843.1"/>
    <property type="molecule type" value="Genomic_DNA"/>
</dbReference>
<feature type="transmembrane region" description="Helical" evidence="1">
    <location>
        <begin position="42"/>
        <end position="62"/>
    </location>
</feature>
<evidence type="ECO:0000313" key="2">
    <source>
        <dbReference type="EMBL" id="RMM06843.1"/>
    </source>
</evidence>
<keyword evidence="1" id="KW-1133">Transmembrane helix</keyword>
<dbReference type="AlphaFoldDB" id="A0A3M3B286"/>
<accession>A0A3M3B286</accession>
<sequence length="69" mass="7799">MVRNFPVYAHSSMKNVACQQQWAGKVREHYHPGSPSAMKMPFFTADIAQIFIIVRMAIGLAARGSQQYK</sequence>
<protein>
    <submittedName>
        <fullName evidence="2">Uncharacterized protein</fullName>
    </submittedName>
</protein>
<organism evidence="2 3">
    <name type="scientific">Pseudomonas caricapapayae</name>
    <dbReference type="NCBI Taxonomy" id="46678"/>
    <lineage>
        <taxon>Bacteria</taxon>
        <taxon>Pseudomonadati</taxon>
        <taxon>Pseudomonadota</taxon>
        <taxon>Gammaproteobacteria</taxon>
        <taxon>Pseudomonadales</taxon>
        <taxon>Pseudomonadaceae</taxon>
        <taxon>Pseudomonas</taxon>
    </lineage>
</organism>
<comment type="caution">
    <text evidence="2">The sequence shown here is derived from an EMBL/GenBank/DDBJ whole genome shotgun (WGS) entry which is preliminary data.</text>
</comment>
<name>A0A3M3B286_9PSED</name>
<reference evidence="2 3" key="1">
    <citation type="submission" date="2018-08" db="EMBL/GenBank/DDBJ databases">
        <title>Recombination of ecologically and evolutionarily significant loci maintains genetic cohesion in the Pseudomonas syringae species complex.</title>
        <authorList>
            <person name="Dillon M."/>
            <person name="Thakur S."/>
            <person name="Almeida R.N.D."/>
            <person name="Weir B.S."/>
            <person name="Guttman D.S."/>
        </authorList>
    </citation>
    <scope>NUCLEOTIDE SEQUENCE [LARGE SCALE GENOMIC DNA]</scope>
    <source>
        <strain evidence="2 3">ICMP 4086</strain>
    </source>
</reference>
<proteinExistence type="predicted"/>
<evidence type="ECO:0000256" key="1">
    <source>
        <dbReference type="SAM" id="Phobius"/>
    </source>
</evidence>
<evidence type="ECO:0000313" key="3">
    <source>
        <dbReference type="Proteomes" id="UP000278587"/>
    </source>
</evidence>
<keyword evidence="1" id="KW-0812">Transmembrane</keyword>
<keyword evidence="1" id="KW-0472">Membrane</keyword>